<evidence type="ECO:0000313" key="2">
    <source>
        <dbReference type="EMBL" id="CAG9485814.1"/>
    </source>
</evidence>
<protein>
    <submittedName>
        <fullName evidence="2">(malaria parasite P. vivax) hypothetical protein</fullName>
    </submittedName>
</protein>
<dbReference type="VEuPathDB" id="PlasmoDB:PVPAM_130008900"/>
<comment type="caution">
    <text evidence="2">The sequence shown here is derived from an EMBL/GenBank/DDBJ whole genome shotgun (WGS) entry which is preliminary data.</text>
</comment>
<sequence length="307" mass="36466">MEDEIDETKQIPYKFSNILDNPESVEKLKTLETSTAILLLATHNKSRELLAKLARNIELIFPNYRENYHKRCKDINYWLDKKIPEYEAISKEKISSVATMVFNVIKWPKEKGNQVCFRREKPYSSENDELMKELDDYCEIRDKNGCNILINNKDCLKCNNYIKKMKQHFTSKMQGISSQTDCKWDKYTINCKCTLNDMDSTFPKISCKGLSEAEELKETVPVIKVYSPLEIGFFIIVFFILFYLFILFLEKFTPVGSIISRFRRRKYDLKRNIERVDDDRYSLYHSDTMPTDSENKRYYIEYGRSNN</sequence>
<dbReference type="Proteomes" id="UP000779233">
    <property type="component" value="Unassembled WGS sequence"/>
</dbReference>
<evidence type="ECO:0000256" key="1">
    <source>
        <dbReference type="SAM" id="Phobius"/>
    </source>
</evidence>
<gene>
    <name evidence="2" type="ORF">PVW1_000022200</name>
</gene>
<keyword evidence="1" id="KW-1133">Transmembrane helix</keyword>
<keyword evidence="1" id="KW-0472">Membrane</keyword>
<feature type="transmembrane region" description="Helical" evidence="1">
    <location>
        <begin position="231"/>
        <end position="249"/>
    </location>
</feature>
<reference evidence="2" key="1">
    <citation type="submission" date="2021-09" db="EMBL/GenBank/DDBJ databases">
        <authorList>
            <consortium name="Pathogen Informatics"/>
        </authorList>
    </citation>
    <scope>NUCLEOTIDE SEQUENCE</scope>
    <source>
        <strain evidence="2">PvW1</strain>
    </source>
</reference>
<accession>A0A8S4HM59</accession>
<name>A0A8S4HM59_PLAVI</name>
<dbReference type="EMBL" id="CAJZCX010000019">
    <property type="protein sequence ID" value="CAG9485814.1"/>
    <property type="molecule type" value="Genomic_DNA"/>
</dbReference>
<keyword evidence="1" id="KW-0812">Transmembrane</keyword>
<organism evidence="2 3">
    <name type="scientific">Plasmodium vivax</name>
    <name type="common">malaria parasite P. vivax</name>
    <dbReference type="NCBI Taxonomy" id="5855"/>
    <lineage>
        <taxon>Eukaryota</taxon>
        <taxon>Sar</taxon>
        <taxon>Alveolata</taxon>
        <taxon>Apicomplexa</taxon>
        <taxon>Aconoidasida</taxon>
        <taxon>Haemosporida</taxon>
        <taxon>Plasmodiidae</taxon>
        <taxon>Plasmodium</taxon>
        <taxon>Plasmodium (Plasmodium)</taxon>
    </lineage>
</organism>
<dbReference type="AlphaFoldDB" id="A0A8S4HM59"/>
<proteinExistence type="predicted"/>
<evidence type="ECO:0000313" key="3">
    <source>
        <dbReference type="Proteomes" id="UP000779233"/>
    </source>
</evidence>